<feature type="chain" id="PRO_5003088424" description="40-residue YVTN family beta-propeller repeat protein" evidence="2">
    <location>
        <begin position="30"/>
        <end position="393"/>
    </location>
</feature>
<evidence type="ECO:0000313" key="4">
    <source>
        <dbReference type="Proteomes" id="UP000004508"/>
    </source>
</evidence>
<reference evidence="3 4" key="1">
    <citation type="journal article" date="2011" name="Stand. Genomic Sci.">
        <title>Non-contiguous finished genome sequence and contextual data of the filamentous soil bacterium Ktedonobacter racemifer type strain (SOSP1-21).</title>
        <authorList>
            <person name="Chang Y.J."/>
            <person name="Land M."/>
            <person name="Hauser L."/>
            <person name="Chertkov O."/>
            <person name="Del Rio T.G."/>
            <person name="Nolan M."/>
            <person name="Copeland A."/>
            <person name="Tice H."/>
            <person name="Cheng J.F."/>
            <person name="Lucas S."/>
            <person name="Han C."/>
            <person name="Goodwin L."/>
            <person name="Pitluck S."/>
            <person name="Ivanova N."/>
            <person name="Ovchinikova G."/>
            <person name="Pati A."/>
            <person name="Chen A."/>
            <person name="Palaniappan K."/>
            <person name="Mavromatis K."/>
            <person name="Liolios K."/>
            <person name="Brettin T."/>
            <person name="Fiebig A."/>
            <person name="Rohde M."/>
            <person name="Abt B."/>
            <person name="Goker M."/>
            <person name="Detter J.C."/>
            <person name="Woyke T."/>
            <person name="Bristow J."/>
            <person name="Eisen J.A."/>
            <person name="Markowitz V."/>
            <person name="Hugenholtz P."/>
            <person name="Kyrpides N.C."/>
            <person name="Klenk H.P."/>
            <person name="Lapidus A."/>
        </authorList>
    </citation>
    <scope>NUCLEOTIDE SEQUENCE [LARGE SCALE GENOMIC DNA]</scope>
    <source>
        <strain evidence="4">DSM 44963</strain>
    </source>
</reference>
<evidence type="ECO:0000256" key="1">
    <source>
        <dbReference type="SAM" id="Phobius"/>
    </source>
</evidence>
<dbReference type="Proteomes" id="UP000004508">
    <property type="component" value="Unassembled WGS sequence"/>
</dbReference>
<dbReference type="InterPro" id="IPR011045">
    <property type="entry name" value="N2O_reductase_N"/>
</dbReference>
<dbReference type="Gene3D" id="2.130.10.10">
    <property type="entry name" value="YVTN repeat-like/Quinoprotein amine dehydrogenase"/>
    <property type="match status" value="2"/>
</dbReference>
<dbReference type="PANTHER" id="PTHR47197">
    <property type="entry name" value="PROTEIN NIRF"/>
    <property type="match status" value="1"/>
</dbReference>
<dbReference type="EMBL" id="ADVG01000001">
    <property type="protein sequence ID" value="EFH88721.1"/>
    <property type="molecule type" value="Genomic_DNA"/>
</dbReference>
<keyword evidence="1" id="KW-0472">Membrane</keyword>
<feature type="transmembrane region" description="Helical" evidence="1">
    <location>
        <begin position="351"/>
        <end position="371"/>
    </location>
</feature>
<organism evidence="3 4">
    <name type="scientific">Ktedonobacter racemifer DSM 44963</name>
    <dbReference type="NCBI Taxonomy" id="485913"/>
    <lineage>
        <taxon>Bacteria</taxon>
        <taxon>Bacillati</taxon>
        <taxon>Chloroflexota</taxon>
        <taxon>Ktedonobacteria</taxon>
        <taxon>Ktedonobacterales</taxon>
        <taxon>Ktedonobacteraceae</taxon>
        <taxon>Ktedonobacter</taxon>
    </lineage>
</organism>
<dbReference type="InterPro" id="IPR015943">
    <property type="entry name" value="WD40/YVTN_repeat-like_dom_sf"/>
</dbReference>
<gene>
    <name evidence="3" type="ORF">Krac_10210</name>
</gene>
<name>D6TG19_KTERA</name>
<sequence>MRVHFYRTFCGAFLACLCLLLLTPLTSYADGGAPNRAYVAGTTKGISVIDIAQQQVAGSLPAQGDPHEVLLSLDGRFLYVTQPQQGNVAILSAATGAVICKAALPGQPALLALDSNSNTLYVAGNGSSRVSALDPNTCNLKRSLQADGPVYGLAIAVSSTTNTSSNSDQIWVATTSHLEIFRENDGRAVSSIDVPGGPHYLSIPPGSAAYLTTRQGSVLAVGLVRHEIMPLIAGGQYGPMDFDEQTGEVFVPDHLHRQLDVLAPVTPGFSTPKEPERTIALGSAPNSVAITSDGQLGLVALQGGSVAMLDIPGRQLMTTFNVGGNPQFIITGLNPPVIGTTPQQANIVSTFLPLAAYIVIGVLFTVPILVFRRNRRIRVHMTKEQKNIPWKEA</sequence>
<evidence type="ECO:0000256" key="2">
    <source>
        <dbReference type="SAM" id="SignalP"/>
    </source>
</evidence>
<keyword evidence="1" id="KW-0812">Transmembrane</keyword>
<evidence type="ECO:0000313" key="3">
    <source>
        <dbReference type="EMBL" id="EFH88721.1"/>
    </source>
</evidence>
<dbReference type="SUPFAM" id="SSF50974">
    <property type="entry name" value="Nitrous oxide reductase, N-terminal domain"/>
    <property type="match status" value="1"/>
</dbReference>
<dbReference type="STRING" id="485913.Krac_10210"/>
<feature type="signal peptide" evidence="2">
    <location>
        <begin position="1"/>
        <end position="29"/>
    </location>
</feature>
<dbReference type="InParanoid" id="D6TG19"/>
<proteinExistence type="predicted"/>
<dbReference type="InterPro" id="IPR051200">
    <property type="entry name" value="Host-pathogen_enzymatic-act"/>
</dbReference>
<dbReference type="RefSeq" id="WP_007904874.1">
    <property type="nucleotide sequence ID" value="NZ_ADVG01000001.1"/>
</dbReference>
<dbReference type="eggNOG" id="COG3391">
    <property type="taxonomic scope" value="Bacteria"/>
</dbReference>
<dbReference type="PANTHER" id="PTHR47197:SF3">
    <property type="entry name" value="DIHYDRO-HEME D1 DEHYDROGENASE"/>
    <property type="match status" value="1"/>
</dbReference>
<evidence type="ECO:0008006" key="5">
    <source>
        <dbReference type="Google" id="ProtNLM"/>
    </source>
</evidence>
<keyword evidence="2" id="KW-0732">Signal</keyword>
<dbReference type="AlphaFoldDB" id="D6TG19"/>
<accession>D6TG19</accession>
<keyword evidence="1" id="KW-1133">Transmembrane helix</keyword>
<protein>
    <recommendedName>
        <fullName evidence="5">40-residue YVTN family beta-propeller repeat protein</fullName>
    </recommendedName>
</protein>
<comment type="caution">
    <text evidence="3">The sequence shown here is derived from an EMBL/GenBank/DDBJ whole genome shotgun (WGS) entry which is preliminary data.</text>
</comment>
<dbReference type="OrthoDB" id="144314at2"/>
<keyword evidence="4" id="KW-1185">Reference proteome</keyword>